<feature type="compositionally biased region" description="Polar residues" evidence="4">
    <location>
        <begin position="252"/>
        <end position="265"/>
    </location>
</feature>
<sequence>MVDQDQQVRSYVHLAQLPRASDALQMLQRVASAVKPIMRNHRWRVGELAEFYPNQANLLGLNVNRGQQICLRLRYANDKSLFLELDMVIDTMLHELCHNVHGPHNDAFHALWETLRDEHLRLSLAGYSGASFLSEGRRLGGAAAVSAPERGRIMSRAVAGRRLGGGSRPALTAELRRTAAAEAAERRRRALAGCGAATLNETQIRDMGETVRRNGFRTQAEEDRANDVAIAQAVAELMGEGPGPRRHPTSPPTASMSNRRANQSAPAARSRLVTMLEQQRWRVPRDQNGDTSSNGVGSAVWVCSVCTLHNPGGYLVCDACCSERKVSAVIDVIDLT</sequence>
<dbReference type="InterPro" id="IPR001876">
    <property type="entry name" value="Znf_RanBP2"/>
</dbReference>
<dbReference type="InterPro" id="IPR013536">
    <property type="entry name" value="WLM_dom"/>
</dbReference>
<evidence type="ECO:0000313" key="7">
    <source>
        <dbReference type="Proteomes" id="UP000323067"/>
    </source>
</evidence>
<feature type="region of interest" description="Disordered" evidence="4">
    <location>
        <begin position="238"/>
        <end position="270"/>
    </location>
</feature>
<dbReference type="EMBL" id="CP023325">
    <property type="protein sequence ID" value="ATY64890.1"/>
    <property type="molecule type" value="Genomic_DNA"/>
</dbReference>
<evidence type="ECO:0000256" key="3">
    <source>
        <dbReference type="ARBA" id="ARBA00022833"/>
    </source>
</evidence>
<dbReference type="PROSITE" id="PS51397">
    <property type="entry name" value="WLM"/>
    <property type="match status" value="1"/>
</dbReference>
<dbReference type="InterPro" id="IPR053000">
    <property type="entry name" value="WSS1-like_metalloprotease"/>
</dbReference>
<dbReference type="Pfam" id="PF08325">
    <property type="entry name" value="WLM"/>
    <property type="match status" value="1"/>
</dbReference>
<dbReference type="PANTHER" id="PTHR46622:SF1">
    <property type="entry name" value="DNA-DEPENDENT METALLOPROTEASE WSS1"/>
    <property type="match status" value="1"/>
</dbReference>
<dbReference type="InterPro" id="IPR036443">
    <property type="entry name" value="Znf_RanBP2_sf"/>
</dbReference>
<evidence type="ECO:0000256" key="4">
    <source>
        <dbReference type="SAM" id="MobiDB-lite"/>
    </source>
</evidence>
<keyword evidence="2" id="KW-0863">Zinc-finger</keyword>
<accession>A0A2H4SP72</accession>
<dbReference type="SUPFAM" id="SSF90209">
    <property type="entry name" value="Ran binding protein zinc finger-like"/>
    <property type="match status" value="1"/>
</dbReference>
<dbReference type="GO" id="GO:0005634">
    <property type="term" value="C:nucleus"/>
    <property type="evidence" value="ECO:0007669"/>
    <property type="project" value="TreeGrafter"/>
</dbReference>
<dbReference type="PANTHER" id="PTHR46622">
    <property type="entry name" value="DNA-DEPENDENT METALLOPROTEASE WSS1"/>
    <property type="match status" value="1"/>
</dbReference>
<dbReference type="GO" id="GO:0008237">
    <property type="term" value="F:metallopeptidase activity"/>
    <property type="evidence" value="ECO:0007669"/>
    <property type="project" value="TreeGrafter"/>
</dbReference>
<dbReference type="AlphaFoldDB" id="A0A2H4SP72"/>
<dbReference type="PROSITE" id="PS01358">
    <property type="entry name" value="ZF_RANBP2_1"/>
    <property type="match status" value="1"/>
</dbReference>
<name>A0A2H4SP72_CORMI</name>
<dbReference type="Proteomes" id="UP000323067">
    <property type="component" value="Chromosome v"/>
</dbReference>
<keyword evidence="1" id="KW-0479">Metal-binding</keyword>
<feature type="domain" description="WLM" evidence="5">
    <location>
        <begin position="1"/>
        <end position="189"/>
    </location>
</feature>
<evidence type="ECO:0000256" key="2">
    <source>
        <dbReference type="ARBA" id="ARBA00022771"/>
    </source>
</evidence>
<evidence type="ECO:0000256" key="1">
    <source>
        <dbReference type="ARBA" id="ARBA00022723"/>
    </source>
</evidence>
<dbReference type="OrthoDB" id="261960at2759"/>
<evidence type="ECO:0000259" key="5">
    <source>
        <dbReference type="PROSITE" id="PS51397"/>
    </source>
</evidence>
<organism evidence="6 7">
    <name type="scientific">Cordyceps militaris</name>
    <name type="common">Caterpillar fungus</name>
    <name type="synonym">Clavaria militaris</name>
    <dbReference type="NCBI Taxonomy" id="73501"/>
    <lineage>
        <taxon>Eukaryota</taxon>
        <taxon>Fungi</taxon>
        <taxon>Dikarya</taxon>
        <taxon>Ascomycota</taxon>
        <taxon>Pezizomycotina</taxon>
        <taxon>Sordariomycetes</taxon>
        <taxon>Hypocreomycetidae</taxon>
        <taxon>Hypocreales</taxon>
        <taxon>Cordycipitaceae</taxon>
        <taxon>Cordyceps</taxon>
    </lineage>
</organism>
<evidence type="ECO:0000313" key="6">
    <source>
        <dbReference type="EMBL" id="ATY64890.1"/>
    </source>
</evidence>
<dbReference type="GO" id="GO:0006281">
    <property type="term" value="P:DNA repair"/>
    <property type="evidence" value="ECO:0007669"/>
    <property type="project" value="TreeGrafter"/>
</dbReference>
<proteinExistence type="predicted"/>
<keyword evidence="3" id="KW-0862">Zinc</keyword>
<dbReference type="GO" id="GO:0008270">
    <property type="term" value="F:zinc ion binding"/>
    <property type="evidence" value="ECO:0007669"/>
    <property type="project" value="UniProtKB-KW"/>
</dbReference>
<gene>
    <name evidence="6" type="ORF">A9K55_005257</name>
</gene>
<protein>
    <submittedName>
        <fullName evidence="6">Wlm</fullName>
    </submittedName>
</protein>
<reference evidence="6 7" key="1">
    <citation type="journal article" date="2017" name="BMC Genomics">
        <title>Chromosome level assembly and secondary metabolite potential of the parasitic fungus Cordyceps militaris.</title>
        <authorList>
            <person name="Kramer G.J."/>
            <person name="Nodwell J.R."/>
        </authorList>
    </citation>
    <scope>NUCLEOTIDE SEQUENCE [LARGE SCALE GENOMIC DNA]</scope>
    <source>
        <strain evidence="6 7">ATCC 34164</strain>
    </source>
</reference>
<dbReference type="VEuPathDB" id="FungiDB:A9K55_005257"/>